<accession>A0A426RRA2</accession>
<evidence type="ECO:0000313" key="2">
    <source>
        <dbReference type="EMBL" id="RRQ51545.1"/>
    </source>
</evidence>
<gene>
    <name evidence="2" type="ORF">D7D48_01195</name>
</gene>
<comment type="caution">
    <text evidence="2">The sequence shown here is derived from an EMBL/GenBank/DDBJ whole genome shotgun (WGS) entry which is preliminary data.</text>
</comment>
<proteinExistence type="predicted"/>
<reference evidence="2 3" key="1">
    <citation type="submission" date="2018-12" db="EMBL/GenBank/DDBJ databases">
        <authorList>
            <person name="Kim S.-J."/>
            <person name="Jung G.-Y."/>
        </authorList>
    </citation>
    <scope>NUCLEOTIDE SEQUENCE [LARGE SCALE GENOMIC DNA]</scope>
    <source>
        <strain evidence="2 3">03SU3-P</strain>
    </source>
</reference>
<feature type="coiled-coil region" evidence="1">
    <location>
        <begin position="32"/>
        <end position="63"/>
    </location>
</feature>
<keyword evidence="3" id="KW-1185">Reference proteome</keyword>
<name>A0A426RRA2_9SPHN</name>
<keyword evidence="1" id="KW-0175">Coiled coil</keyword>
<sequence>MKKHSWKAFILYVPLVMSGCADSSNDSSGQSMDQLRAELEKSAAELEAMQKSLEAERVQAEQEMRMFPDGTYEYSSLVTGGYQECRANTRCLTLAEYEKICSRVSGITVGLANSWTFDGSGGEAFNQLIRGGSIESIEPRWLGKESWTEDSGVEGACEVRIQVSGIFDGSSTRETGTTHAKEFVVTDGDVLLSRGSISGMGI</sequence>
<dbReference type="PROSITE" id="PS51257">
    <property type="entry name" value="PROKAR_LIPOPROTEIN"/>
    <property type="match status" value="1"/>
</dbReference>
<evidence type="ECO:0000256" key="1">
    <source>
        <dbReference type="SAM" id="Coils"/>
    </source>
</evidence>
<dbReference type="EMBL" id="RWJI01000001">
    <property type="protein sequence ID" value="RRQ51545.1"/>
    <property type="molecule type" value="Genomic_DNA"/>
</dbReference>
<evidence type="ECO:0000313" key="3">
    <source>
        <dbReference type="Proteomes" id="UP000268553"/>
    </source>
</evidence>
<dbReference type="RefSeq" id="WP_125229559.1">
    <property type="nucleotide sequence ID" value="NZ_RWJI01000001.1"/>
</dbReference>
<dbReference type="AlphaFoldDB" id="A0A426RRA2"/>
<dbReference type="Proteomes" id="UP000268553">
    <property type="component" value="Unassembled WGS sequence"/>
</dbReference>
<organism evidence="2 3">
    <name type="scientific">Sphingorhabdus wooponensis</name>
    <dbReference type="NCBI Taxonomy" id="940136"/>
    <lineage>
        <taxon>Bacteria</taxon>
        <taxon>Pseudomonadati</taxon>
        <taxon>Pseudomonadota</taxon>
        <taxon>Alphaproteobacteria</taxon>
        <taxon>Sphingomonadales</taxon>
        <taxon>Sphingomonadaceae</taxon>
        <taxon>Sphingorhabdus</taxon>
    </lineage>
</organism>
<protein>
    <submittedName>
        <fullName evidence="2">Uncharacterized protein</fullName>
    </submittedName>
</protein>